<dbReference type="OrthoDB" id="2588159at2759"/>
<dbReference type="eggNOG" id="ENOG502SH7Q">
    <property type="taxonomic scope" value="Eukaryota"/>
</dbReference>
<dbReference type="PROSITE" id="PS51257">
    <property type="entry name" value="PROKAR_LIPOPROTEIN"/>
    <property type="match status" value="1"/>
</dbReference>
<name>A0A010QW21_9PEZI</name>
<comment type="caution">
    <text evidence="2">The sequence shown here is derived from an EMBL/GenBank/DDBJ whole genome shotgun (WGS) entry which is preliminary data.</text>
</comment>
<evidence type="ECO:0000313" key="2">
    <source>
        <dbReference type="EMBL" id="EXF84372.1"/>
    </source>
</evidence>
<accession>A0A010QW21</accession>
<dbReference type="HOGENOM" id="CLU_003772_0_0_1"/>
<dbReference type="PANTHER" id="PTHR36848:SF2">
    <property type="entry name" value="SECRETED PROTEIN"/>
    <property type="match status" value="1"/>
</dbReference>
<keyword evidence="1" id="KW-0732">Signal</keyword>
<dbReference type="AlphaFoldDB" id="A0A010QW21"/>
<dbReference type="SUPFAM" id="SSF49785">
    <property type="entry name" value="Galactose-binding domain-like"/>
    <property type="match status" value="1"/>
</dbReference>
<evidence type="ECO:0000313" key="3">
    <source>
        <dbReference type="Proteomes" id="UP000020467"/>
    </source>
</evidence>
<proteinExistence type="predicted"/>
<dbReference type="InterPro" id="IPR008979">
    <property type="entry name" value="Galactose-bd-like_sf"/>
</dbReference>
<dbReference type="InterPro" id="IPR053161">
    <property type="entry name" value="Ulvan_degrading_GH"/>
</dbReference>
<evidence type="ECO:0008006" key="4">
    <source>
        <dbReference type="Google" id="ProtNLM"/>
    </source>
</evidence>
<dbReference type="EMBL" id="JARH01000168">
    <property type="protein sequence ID" value="EXF84372.1"/>
    <property type="molecule type" value="Genomic_DNA"/>
</dbReference>
<feature type="chain" id="PRO_5001455717" description="Secreted protein" evidence="1">
    <location>
        <begin position="24"/>
        <end position="1045"/>
    </location>
</feature>
<sequence>MTTLRHVVGFFALLLTGCQPIRASNCTRSPDNFLNPPSRERPKFRYWLPDASVDAETVEADIKAAGDIGAGGVEFLPFYNYGGDLGPPPNGVNWSTYGFGTPAHLGLFTSALKAHKQAGLIMDFSLGPNQGQGIPAHSADEGLQWDLVGTCKSSTAFGYENSRVHVTELPTQVSFSQAISNRGVPDETIPGWGDGELLAAVSAIVVSRANVSYNITGITGATTVSYEDLILQDGSLTDITSSVSGDGMLSWKPTGNLTSGSDYELFFFYEKLSHNQNVHFLSNTTEIIWDNGSYVVDHFSAQGAQKVQAFWEQYLLTDELKGLLRDVGNHGWEDSIEIHSNVSWTRSLPTRFEGMFAYDLKPYLPLIMFGNNNINLQNTSPGNTRCTLDRPDQGQGYVNDYREALAAGYQEYLTTLSQWLQSLGVKGLSSQPSYNLPMDMEASIPFVDAPECESLQGHDNIDGYRQFSGPANLARKKIISIELGAVFGRAYSYTIPELLFAANRAVAGGVNQFVIHGQSYTGNYPQTTWPGYTAFIFYVSDLYSPKRPDWNHGLQAALDYMSRLQHIQQQGVPRTDIAFYNKQSVTDPNFGTVYAPTDLIDEGWSYTYLSPENFEMRNAYVEHGILAPQDAAYQAMVILGSQNLTQLSISKLESFVEAGLPIIVAGSVPGLYPSETQVTGHTSSNSVLMKLMNNTNVYHVAEGEISQKLNDLNLKPRVGVRTNGTWYSTWREDKESGMAYAYIFGDVVAATGEVVFQSKGIPYFFDLWTGARHPILNYQTSGSTTTIPLKLAGNQTQIIAFASKAMRGTTTPAIHATEFSSNIVGYAPRDDGFEMHIAASSDPAVVRLSTGTEITHASRAPESFELGLWTLVLEHWEAPENFSDATITAVKSNTTHQLDKLVSWSDIPSATNTSGVGYYHTNFTWPPALTTASANGTAFGAYIKFPPVLDAITVYVNGARLPPLDVTSPIADATPYLVKGSNQVLAVVPGTMWNYLRSILPGIRSSGREFSSMTALPKTDNGLVGIVTVVPFEIFHLKAQDSQRN</sequence>
<gene>
    <name evidence="2" type="ORF">CFIO01_02687</name>
</gene>
<dbReference type="Proteomes" id="UP000020467">
    <property type="component" value="Unassembled WGS sequence"/>
</dbReference>
<feature type="signal peptide" evidence="1">
    <location>
        <begin position="1"/>
        <end position="23"/>
    </location>
</feature>
<dbReference type="Pfam" id="PF17132">
    <property type="entry name" value="Glyco_hydro_106"/>
    <property type="match status" value="1"/>
</dbReference>
<dbReference type="PANTHER" id="PTHR36848">
    <property type="entry name" value="DNA-BINDING PROTEIN (PUTATIVE SECRETED PROTEIN)-RELATED"/>
    <property type="match status" value="1"/>
</dbReference>
<protein>
    <recommendedName>
        <fullName evidence="4">Secreted protein</fullName>
    </recommendedName>
</protein>
<organism evidence="2 3">
    <name type="scientific">Colletotrichum fioriniae PJ7</name>
    <dbReference type="NCBI Taxonomy" id="1445577"/>
    <lineage>
        <taxon>Eukaryota</taxon>
        <taxon>Fungi</taxon>
        <taxon>Dikarya</taxon>
        <taxon>Ascomycota</taxon>
        <taxon>Pezizomycotina</taxon>
        <taxon>Sordariomycetes</taxon>
        <taxon>Hypocreomycetidae</taxon>
        <taxon>Glomerellales</taxon>
        <taxon>Glomerellaceae</taxon>
        <taxon>Colletotrichum</taxon>
        <taxon>Colletotrichum acutatum species complex</taxon>
    </lineage>
</organism>
<dbReference type="KEGG" id="cfj:CFIO01_02687"/>
<keyword evidence="3" id="KW-1185">Reference proteome</keyword>
<evidence type="ECO:0000256" key="1">
    <source>
        <dbReference type="SAM" id="SignalP"/>
    </source>
</evidence>
<reference evidence="2 3" key="1">
    <citation type="submission" date="2014-02" db="EMBL/GenBank/DDBJ databases">
        <title>The genome sequence of Colletotrichum fioriniae PJ7.</title>
        <authorList>
            <person name="Baroncelli R."/>
            <person name="Thon M.R."/>
        </authorList>
    </citation>
    <scope>NUCLEOTIDE SEQUENCE [LARGE SCALE GENOMIC DNA]</scope>
    <source>
        <strain evidence="2 3">PJ7</strain>
    </source>
</reference>